<organism evidence="7 8">
    <name type="scientific">Cupriavidus metallidurans (strain ATCC 43123 / DSM 2839 / NBRC 102507 / CH34)</name>
    <name type="common">Ralstonia metallidurans</name>
    <dbReference type="NCBI Taxonomy" id="266264"/>
    <lineage>
        <taxon>Bacteria</taxon>
        <taxon>Pseudomonadati</taxon>
        <taxon>Pseudomonadota</taxon>
        <taxon>Betaproteobacteria</taxon>
        <taxon>Burkholderiales</taxon>
        <taxon>Burkholderiaceae</taxon>
        <taxon>Cupriavidus</taxon>
    </lineage>
</organism>
<dbReference type="eggNOG" id="COG1283">
    <property type="taxonomic scope" value="Bacteria"/>
</dbReference>
<feature type="transmembrane region" description="Helical" evidence="6">
    <location>
        <begin position="130"/>
        <end position="151"/>
    </location>
</feature>
<feature type="transmembrane region" description="Helical" evidence="6">
    <location>
        <begin position="267"/>
        <end position="289"/>
    </location>
</feature>
<keyword evidence="8" id="KW-1185">Reference proteome</keyword>
<feature type="transmembrane region" description="Helical" evidence="6">
    <location>
        <begin position="163"/>
        <end position="184"/>
    </location>
</feature>
<dbReference type="STRING" id="266264.Rmet_1777"/>
<dbReference type="AlphaFoldDB" id="Q1LMH0"/>
<evidence type="ECO:0000256" key="1">
    <source>
        <dbReference type="ARBA" id="ARBA00004651"/>
    </source>
</evidence>
<dbReference type="InterPro" id="IPR003841">
    <property type="entry name" value="Na/Pi_transpt"/>
</dbReference>
<sequence length="600" mass="63212">MKWYRKLVQWHGRWLASTHCPKLPMLNGLNLNLIEITGLLVGGLALFLFGLDLMTRGLKAIAGARLQSLLGTLTANRFRGVLAGAGITALLNSSTITTVLLVGFVSAGLMTLQQSIPVIMGANIGSTLTAQIIAFNISAITPFMLAGGFLLQGFAKRELLQQLGGVVLGLGLLFLGIEFMGDATRPLRNFQPFITAMQEMRNPWIGILIGAVFTAIVQSSAATLAIVIALGSQGLIPLESGIALILGANVGTCGTALLASIGKSAEAAQVGIVHLLFNVLGVLFLVFIIPQFADFIREISPSSPELTGAARLAAETPRQAANAHTVFSVLSTAVLIWFTGPIGKLAQRLAPPAREGWQDPGLPRFLDDTLAGMPALAIPRVQLELVSLGKQVQELVEHSAALVVEGDSQELVTLTDQDKAADSLSTAILTYIGHLSDAVHNDDEGHQLVDLARIATCLDAIREVATTSMLALSQRRLSHGADAASLRNPESAGFAAMVSEYLALAVETIAHPDTEVATRIVNAKPEIEAQAGVARQAIMSALPLRSAVDAINFRLANDMIEQLNEVARLSRAIAKASGTLNEVKMSDSPPEPAAVGAAVA</sequence>
<dbReference type="Pfam" id="PF02690">
    <property type="entry name" value="Na_Pi_cotrans"/>
    <property type="match status" value="2"/>
</dbReference>
<feature type="transmembrane region" description="Helical" evidence="6">
    <location>
        <begin position="81"/>
        <end position="110"/>
    </location>
</feature>
<keyword evidence="2" id="KW-1003">Cell membrane</keyword>
<reference evidence="8" key="1">
    <citation type="journal article" date="2010" name="PLoS ONE">
        <title>The complete genome sequence of Cupriavidus metallidurans strain CH34, a master survivalist in harsh and anthropogenic environments.</title>
        <authorList>
            <person name="Janssen P.J."/>
            <person name="Van Houdt R."/>
            <person name="Moors H."/>
            <person name="Monsieurs P."/>
            <person name="Morin N."/>
            <person name="Michaux A."/>
            <person name="Benotmane M.A."/>
            <person name="Leys N."/>
            <person name="Vallaeys T."/>
            <person name="Lapidus A."/>
            <person name="Monchy S."/>
            <person name="Medigue C."/>
            <person name="Taghavi S."/>
            <person name="McCorkle S."/>
            <person name="Dunn J."/>
            <person name="van der Lelie D."/>
            <person name="Mergeay M."/>
        </authorList>
    </citation>
    <scope>NUCLEOTIDE SEQUENCE [LARGE SCALE GENOMIC DNA]</scope>
    <source>
        <strain evidence="8">ATCC 43123 / DSM 2839 / NBRC 102507 / CH34</strain>
    </source>
</reference>
<dbReference type="PANTHER" id="PTHR10010">
    <property type="entry name" value="SOLUTE CARRIER FAMILY 34 SODIUM PHOSPHATE , MEMBER 2-RELATED"/>
    <property type="match status" value="1"/>
</dbReference>
<protein>
    <submittedName>
        <fullName evidence="7">Na/Pi cotransporter II-related</fullName>
    </submittedName>
</protein>
<evidence type="ECO:0000256" key="4">
    <source>
        <dbReference type="ARBA" id="ARBA00022989"/>
    </source>
</evidence>
<name>Q1LMH0_CUPMC</name>
<accession>Q1LMH0</accession>
<dbReference type="GO" id="GO:0005436">
    <property type="term" value="F:sodium:phosphate symporter activity"/>
    <property type="evidence" value="ECO:0007669"/>
    <property type="project" value="InterPro"/>
</dbReference>
<feature type="transmembrane region" description="Helical" evidence="6">
    <location>
        <begin position="204"/>
        <end position="230"/>
    </location>
</feature>
<dbReference type="EMBL" id="CP000352">
    <property type="protein sequence ID" value="ABF08656.1"/>
    <property type="molecule type" value="Genomic_DNA"/>
</dbReference>
<feature type="transmembrane region" description="Helical" evidence="6">
    <location>
        <begin position="242"/>
        <end position="261"/>
    </location>
</feature>
<proteinExistence type="predicted"/>
<dbReference type="GO" id="GO:0005886">
    <property type="term" value="C:plasma membrane"/>
    <property type="evidence" value="ECO:0007669"/>
    <property type="project" value="UniProtKB-SubCell"/>
</dbReference>
<keyword evidence="5 6" id="KW-0472">Membrane</keyword>
<evidence type="ECO:0000313" key="8">
    <source>
        <dbReference type="Proteomes" id="UP000002429"/>
    </source>
</evidence>
<dbReference type="InterPro" id="IPR038078">
    <property type="entry name" value="PhoU-like_sf"/>
</dbReference>
<dbReference type="PANTHER" id="PTHR10010:SF46">
    <property type="entry name" value="SODIUM-DEPENDENT PHOSPHATE TRANSPORT PROTEIN 2B"/>
    <property type="match status" value="1"/>
</dbReference>
<dbReference type="GO" id="GO:0044341">
    <property type="term" value="P:sodium-dependent phosphate transport"/>
    <property type="evidence" value="ECO:0007669"/>
    <property type="project" value="InterPro"/>
</dbReference>
<keyword evidence="4 6" id="KW-1133">Transmembrane helix</keyword>
<comment type="subcellular location">
    <subcellularLocation>
        <location evidence="1">Cell membrane</location>
        <topology evidence="1">Multi-pass membrane protein</topology>
    </subcellularLocation>
</comment>
<dbReference type="Proteomes" id="UP000002429">
    <property type="component" value="Chromosome"/>
</dbReference>
<evidence type="ECO:0000313" key="7">
    <source>
        <dbReference type="EMBL" id="ABF08656.1"/>
    </source>
</evidence>
<dbReference type="KEGG" id="rme:Rmet_1777"/>
<evidence type="ECO:0000256" key="6">
    <source>
        <dbReference type="SAM" id="Phobius"/>
    </source>
</evidence>
<evidence type="ECO:0000256" key="5">
    <source>
        <dbReference type="ARBA" id="ARBA00023136"/>
    </source>
</evidence>
<dbReference type="NCBIfam" id="NF037997">
    <property type="entry name" value="Na_Pi_symport"/>
    <property type="match status" value="1"/>
</dbReference>
<dbReference type="Gene3D" id="1.20.58.220">
    <property type="entry name" value="Phosphate transport system protein phou homolog 2, domain 2"/>
    <property type="match status" value="1"/>
</dbReference>
<evidence type="ECO:0000256" key="3">
    <source>
        <dbReference type="ARBA" id="ARBA00022692"/>
    </source>
</evidence>
<feature type="transmembrane region" description="Helical" evidence="6">
    <location>
        <begin position="31"/>
        <end position="51"/>
    </location>
</feature>
<dbReference type="HOGENOM" id="CLU_025623_2_0_4"/>
<keyword evidence="3 6" id="KW-0812">Transmembrane</keyword>
<gene>
    <name evidence="7" type="ordered locus">Rmet_1777</name>
</gene>
<evidence type="ECO:0000256" key="2">
    <source>
        <dbReference type="ARBA" id="ARBA00022475"/>
    </source>
</evidence>